<reference evidence="2 3" key="1">
    <citation type="submission" date="2008-06" db="EMBL/GenBank/DDBJ databases">
        <title>Complete sequence of Chloroherpeton thalassium ATCC 35110.</title>
        <authorList>
            <consortium name="US DOE Joint Genome Institute"/>
            <person name="Lucas S."/>
            <person name="Copeland A."/>
            <person name="Lapidus A."/>
            <person name="Glavina del Rio T."/>
            <person name="Dalin E."/>
            <person name="Tice H."/>
            <person name="Bruce D."/>
            <person name="Goodwin L."/>
            <person name="Pitluck S."/>
            <person name="Schmutz J."/>
            <person name="Larimer F."/>
            <person name="Land M."/>
            <person name="Hauser L."/>
            <person name="Kyrpides N."/>
            <person name="Mikhailova N."/>
            <person name="Liu Z."/>
            <person name="Li T."/>
            <person name="Zhao F."/>
            <person name="Overmann J."/>
            <person name="Bryant D.A."/>
            <person name="Richardson P."/>
        </authorList>
    </citation>
    <scope>NUCLEOTIDE SEQUENCE [LARGE SCALE GENOMIC DNA]</scope>
    <source>
        <strain evidence="3">ATCC 35110 / GB-78</strain>
    </source>
</reference>
<organism evidence="2 3">
    <name type="scientific">Chloroherpeton thalassium (strain ATCC 35110 / GB-78)</name>
    <dbReference type="NCBI Taxonomy" id="517418"/>
    <lineage>
        <taxon>Bacteria</taxon>
        <taxon>Pseudomonadati</taxon>
        <taxon>Chlorobiota</taxon>
        <taxon>Chlorobiia</taxon>
        <taxon>Chlorobiales</taxon>
        <taxon>Chloroherpetonaceae</taxon>
        <taxon>Chloroherpeton</taxon>
    </lineage>
</organism>
<protein>
    <recommendedName>
        <fullName evidence="4">Lipoprotein</fullName>
    </recommendedName>
</protein>
<dbReference type="PROSITE" id="PS51257">
    <property type="entry name" value="PROKAR_LIPOPROTEIN"/>
    <property type="match status" value="1"/>
</dbReference>
<evidence type="ECO:0000313" key="3">
    <source>
        <dbReference type="Proteomes" id="UP000001208"/>
    </source>
</evidence>
<name>B3QUE9_CHLT3</name>
<dbReference type="KEGG" id="cts:Ctha_1944"/>
<accession>B3QUE9</accession>
<dbReference type="RefSeq" id="WP_012500481.1">
    <property type="nucleotide sequence ID" value="NC_011026.1"/>
</dbReference>
<proteinExistence type="predicted"/>
<feature type="chain" id="PRO_5002795771" description="Lipoprotein" evidence="1">
    <location>
        <begin position="20"/>
        <end position="153"/>
    </location>
</feature>
<evidence type="ECO:0000313" key="2">
    <source>
        <dbReference type="EMBL" id="ACF14398.1"/>
    </source>
</evidence>
<keyword evidence="3" id="KW-1185">Reference proteome</keyword>
<dbReference type="Proteomes" id="UP000001208">
    <property type="component" value="Chromosome"/>
</dbReference>
<evidence type="ECO:0008006" key="4">
    <source>
        <dbReference type="Google" id="ProtNLM"/>
    </source>
</evidence>
<sequence length="153" mass="17268">MKKSFFLTLLLLLFATACSDDDSDNDIAETLYLESPTNNEVITLDSLAGDSLHFEWSTQSDISGDVIYTVILDKSSNITTADEDDGSVLRYDVYNETELALSYNFLDSLPHFQTIINDTLKVDSLYYTVFVRNSSSELRSAEIFKFTLQLKSN</sequence>
<keyword evidence="1" id="KW-0732">Signal</keyword>
<dbReference type="HOGENOM" id="CLU_1709987_0_0_10"/>
<dbReference type="AlphaFoldDB" id="B3QUE9"/>
<evidence type="ECO:0000256" key="1">
    <source>
        <dbReference type="SAM" id="SignalP"/>
    </source>
</evidence>
<dbReference type="EMBL" id="CP001100">
    <property type="protein sequence ID" value="ACF14398.1"/>
    <property type="molecule type" value="Genomic_DNA"/>
</dbReference>
<feature type="signal peptide" evidence="1">
    <location>
        <begin position="1"/>
        <end position="19"/>
    </location>
</feature>
<gene>
    <name evidence="2" type="ordered locus">Ctha_1944</name>
</gene>